<evidence type="ECO:0000313" key="3">
    <source>
        <dbReference type="Proteomes" id="UP001239083"/>
    </source>
</evidence>
<dbReference type="InterPro" id="IPR013766">
    <property type="entry name" value="Thioredoxin_domain"/>
</dbReference>
<sequence>MTGIRPIAVIGTIAALILALTACATGIRGGAAQLPAPLPEGTSYTPGTTGPAAPALDGILVDDTPVDLDALAAGRPLIVQFMASWCSSCAEQQSVLSRVAAEYGDAIAIAQVSGDTDAAALAGYLDAHQVAQPVLVDHDLQIWRSYAVTEPPMTALIDSEGHLLKLWPSGADEQKLREQLDRIVPHDG</sequence>
<evidence type="ECO:0000259" key="1">
    <source>
        <dbReference type="PROSITE" id="PS51352"/>
    </source>
</evidence>
<dbReference type="SUPFAM" id="SSF52833">
    <property type="entry name" value="Thioredoxin-like"/>
    <property type="match status" value="1"/>
</dbReference>
<dbReference type="PANTHER" id="PTHR42852">
    <property type="entry name" value="THIOL:DISULFIDE INTERCHANGE PROTEIN DSBE"/>
    <property type="match status" value="1"/>
</dbReference>
<dbReference type="PROSITE" id="PS51352">
    <property type="entry name" value="THIOREDOXIN_2"/>
    <property type="match status" value="1"/>
</dbReference>
<dbReference type="InterPro" id="IPR050553">
    <property type="entry name" value="Thioredoxin_ResA/DsbE_sf"/>
</dbReference>
<dbReference type="EMBL" id="JAUSYY010000001">
    <property type="protein sequence ID" value="MDQ0895932.1"/>
    <property type="molecule type" value="Genomic_DNA"/>
</dbReference>
<gene>
    <name evidence="2" type="ORF">QFZ26_003487</name>
</gene>
<proteinExistence type="predicted"/>
<comment type="caution">
    <text evidence="2">The sequence shown here is derived from an EMBL/GenBank/DDBJ whole genome shotgun (WGS) entry which is preliminary data.</text>
</comment>
<protein>
    <submittedName>
        <fullName evidence="2">Thiol-disulfide isomerase/thioredoxin</fullName>
    </submittedName>
</protein>
<dbReference type="InterPro" id="IPR036249">
    <property type="entry name" value="Thioredoxin-like_sf"/>
</dbReference>
<name>A0ABU0RDS1_9MICO</name>
<keyword evidence="2" id="KW-0413">Isomerase</keyword>
<accession>A0ABU0RDS1</accession>
<dbReference type="PANTHER" id="PTHR42852:SF17">
    <property type="entry name" value="THIOREDOXIN-LIKE PROTEIN HI_1115"/>
    <property type="match status" value="1"/>
</dbReference>
<evidence type="ECO:0000313" key="2">
    <source>
        <dbReference type="EMBL" id="MDQ0895932.1"/>
    </source>
</evidence>
<dbReference type="Proteomes" id="UP001239083">
    <property type="component" value="Unassembled WGS sequence"/>
</dbReference>
<dbReference type="CDD" id="cd02966">
    <property type="entry name" value="TlpA_like_family"/>
    <property type="match status" value="1"/>
</dbReference>
<reference evidence="2 3" key="1">
    <citation type="submission" date="2023-07" db="EMBL/GenBank/DDBJ databases">
        <title>Comparative genomics of wheat-associated soil bacteria to identify genetic determinants of phenazine resistance.</title>
        <authorList>
            <person name="Mouncey N."/>
        </authorList>
    </citation>
    <scope>NUCLEOTIDE SEQUENCE [LARGE SCALE GENOMIC DNA]</scope>
    <source>
        <strain evidence="2 3">V3I3</strain>
    </source>
</reference>
<dbReference type="RefSeq" id="WP_307044419.1">
    <property type="nucleotide sequence ID" value="NZ_JAUSYY010000001.1"/>
</dbReference>
<dbReference type="GO" id="GO:0016853">
    <property type="term" value="F:isomerase activity"/>
    <property type="evidence" value="ECO:0007669"/>
    <property type="project" value="UniProtKB-KW"/>
</dbReference>
<dbReference type="Gene3D" id="3.40.30.10">
    <property type="entry name" value="Glutaredoxin"/>
    <property type="match status" value="1"/>
</dbReference>
<feature type="domain" description="Thioredoxin" evidence="1">
    <location>
        <begin position="32"/>
        <end position="185"/>
    </location>
</feature>
<dbReference type="Pfam" id="PF00578">
    <property type="entry name" value="AhpC-TSA"/>
    <property type="match status" value="1"/>
</dbReference>
<organism evidence="2 3">
    <name type="scientific">Agromyces ramosus</name>
    <dbReference type="NCBI Taxonomy" id="33879"/>
    <lineage>
        <taxon>Bacteria</taxon>
        <taxon>Bacillati</taxon>
        <taxon>Actinomycetota</taxon>
        <taxon>Actinomycetes</taxon>
        <taxon>Micrococcales</taxon>
        <taxon>Microbacteriaceae</taxon>
        <taxon>Agromyces</taxon>
    </lineage>
</organism>
<dbReference type="InterPro" id="IPR000866">
    <property type="entry name" value="AhpC/TSA"/>
</dbReference>
<keyword evidence="3" id="KW-1185">Reference proteome</keyword>
<dbReference type="PROSITE" id="PS51257">
    <property type="entry name" value="PROKAR_LIPOPROTEIN"/>
    <property type="match status" value="1"/>
</dbReference>